<comment type="caution">
    <text evidence="1">The sequence shown here is derived from an EMBL/GenBank/DDBJ whole genome shotgun (WGS) entry which is preliminary data.</text>
</comment>
<name>A0ACB9CF49_9ASTR</name>
<dbReference type="Proteomes" id="UP001056120">
    <property type="component" value="Linkage Group LG21"/>
</dbReference>
<organism evidence="1 2">
    <name type="scientific">Smallanthus sonchifolius</name>
    <dbReference type="NCBI Taxonomy" id="185202"/>
    <lineage>
        <taxon>Eukaryota</taxon>
        <taxon>Viridiplantae</taxon>
        <taxon>Streptophyta</taxon>
        <taxon>Embryophyta</taxon>
        <taxon>Tracheophyta</taxon>
        <taxon>Spermatophyta</taxon>
        <taxon>Magnoliopsida</taxon>
        <taxon>eudicotyledons</taxon>
        <taxon>Gunneridae</taxon>
        <taxon>Pentapetalae</taxon>
        <taxon>asterids</taxon>
        <taxon>campanulids</taxon>
        <taxon>Asterales</taxon>
        <taxon>Asteraceae</taxon>
        <taxon>Asteroideae</taxon>
        <taxon>Heliantheae alliance</taxon>
        <taxon>Millerieae</taxon>
        <taxon>Smallanthus</taxon>
    </lineage>
</organism>
<evidence type="ECO:0000313" key="2">
    <source>
        <dbReference type="Proteomes" id="UP001056120"/>
    </source>
</evidence>
<accession>A0ACB9CF49</accession>
<reference evidence="2" key="1">
    <citation type="journal article" date="2022" name="Mol. Ecol. Resour.">
        <title>The genomes of chicory, endive, great burdock and yacon provide insights into Asteraceae palaeo-polyploidization history and plant inulin production.</title>
        <authorList>
            <person name="Fan W."/>
            <person name="Wang S."/>
            <person name="Wang H."/>
            <person name="Wang A."/>
            <person name="Jiang F."/>
            <person name="Liu H."/>
            <person name="Zhao H."/>
            <person name="Xu D."/>
            <person name="Zhang Y."/>
        </authorList>
    </citation>
    <scope>NUCLEOTIDE SEQUENCE [LARGE SCALE GENOMIC DNA]</scope>
    <source>
        <strain evidence="2">cv. Yunnan</strain>
    </source>
</reference>
<evidence type="ECO:0000313" key="1">
    <source>
        <dbReference type="EMBL" id="KAI3732923.1"/>
    </source>
</evidence>
<proteinExistence type="predicted"/>
<protein>
    <submittedName>
        <fullName evidence="1">Uncharacterized protein</fullName>
    </submittedName>
</protein>
<sequence length="76" mass="8505">MIIQILLTGLSLGVLKLAIVILQATATKKVKLDLMELLNRSAPTGVCTKQLHYKAINGSREGHKRVKRKQLQRRSN</sequence>
<reference evidence="1 2" key="2">
    <citation type="journal article" date="2022" name="Mol. Ecol. Resour.">
        <title>The genomes of chicory, endive, great burdock and yacon provide insights into Asteraceae paleo-polyploidization history and plant inulin production.</title>
        <authorList>
            <person name="Fan W."/>
            <person name="Wang S."/>
            <person name="Wang H."/>
            <person name="Wang A."/>
            <person name="Jiang F."/>
            <person name="Liu H."/>
            <person name="Zhao H."/>
            <person name="Xu D."/>
            <person name="Zhang Y."/>
        </authorList>
    </citation>
    <scope>NUCLEOTIDE SEQUENCE [LARGE SCALE GENOMIC DNA]</scope>
    <source>
        <strain evidence="2">cv. Yunnan</strain>
        <tissue evidence="1">Leaves</tissue>
    </source>
</reference>
<gene>
    <name evidence="1" type="ORF">L1987_64135</name>
</gene>
<dbReference type="EMBL" id="CM042038">
    <property type="protein sequence ID" value="KAI3732923.1"/>
    <property type="molecule type" value="Genomic_DNA"/>
</dbReference>
<keyword evidence="2" id="KW-1185">Reference proteome</keyword>